<dbReference type="AlphaFoldDB" id="A0A8J7FQ14"/>
<dbReference type="Proteomes" id="UP000620559">
    <property type="component" value="Unassembled WGS sequence"/>
</dbReference>
<evidence type="ECO:0000313" key="2">
    <source>
        <dbReference type="Proteomes" id="UP000620559"/>
    </source>
</evidence>
<gene>
    <name evidence="1" type="ORF">IQ247_30925</name>
</gene>
<accession>A0A8J7FQ14</accession>
<proteinExistence type="predicted"/>
<keyword evidence="2" id="KW-1185">Reference proteome</keyword>
<protein>
    <submittedName>
        <fullName evidence="1">Uncharacterized protein</fullName>
    </submittedName>
</protein>
<name>A0A8J7FQ14_9CYAN</name>
<evidence type="ECO:0000313" key="1">
    <source>
        <dbReference type="EMBL" id="MBE9217016.1"/>
    </source>
</evidence>
<sequence length="135" mass="15516">MSDKPVVTDGVIDFDLNAVESFRYTPMQQGIKTITVKRENTGYWVGYRKSRVKLHRRYIGVIENVTIHKLEEIAVDIDKEEQQLLVDSPKVTTQEKYVTNSVTSYATSEEVNQLRNEVTALRSEVKQALVKLQAR</sequence>
<dbReference type="RefSeq" id="WP_193925973.1">
    <property type="nucleotide sequence ID" value="NZ_JADEWL010000238.1"/>
</dbReference>
<comment type="caution">
    <text evidence="1">The sequence shown here is derived from an EMBL/GenBank/DDBJ whole genome shotgun (WGS) entry which is preliminary data.</text>
</comment>
<dbReference type="EMBL" id="JADEWL010000238">
    <property type="protein sequence ID" value="MBE9217016.1"/>
    <property type="molecule type" value="Genomic_DNA"/>
</dbReference>
<organism evidence="1 2">
    <name type="scientific">Plectonema cf. radiosum LEGE 06105</name>
    <dbReference type="NCBI Taxonomy" id="945769"/>
    <lineage>
        <taxon>Bacteria</taxon>
        <taxon>Bacillati</taxon>
        <taxon>Cyanobacteriota</taxon>
        <taxon>Cyanophyceae</taxon>
        <taxon>Oscillatoriophycideae</taxon>
        <taxon>Oscillatoriales</taxon>
        <taxon>Microcoleaceae</taxon>
        <taxon>Plectonema</taxon>
    </lineage>
</organism>
<reference evidence="1" key="1">
    <citation type="submission" date="2020-10" db="EMBL/GenBank/DDBJ databases">
        <authorList>
            <person name="Castelo-Branco R."/>
            <person name="Eusebio N."/>
            <person name="Adriana R."/>
            <person name="Vieira A."/>
            <person name="Brugerolle De Fraissinette N."/>
            <person name="Rezende De Castro R."/>
            <person name="Schneider M.P."/>
            <person name="Vasconcelos V."/>
            <person name="Leao P.N."/>
        </authorList>
    </citation>
    <scope>NUCLEOTIDE SEQUENCE</scope>
    <source>
        <strain evidence="1">LEGE 06105</strain>
    </source>
</reference>